<dbReference type="PANTHER" id="PTHR33653">
    <property type="entry name" value="RIBONUCLEASE VAPC2"/>
    <property type="match status" value="1"/>
</dbReference>
<evidence type="ECO:0000256" key="8">
    <source>
        <dbReference type="HAMAP-Rule" id="MF_00265"/>
    </source>
</evidence>
<keyword evidence="2 8" id="KW-1277">Toxin-antitoxin system</keyword>
<comment type="function">
    <text evidence="8">Toxic component of a toxin-antitoxin (TA) system. An RNase.</text>
</comment>
<protein>
    <recommendedName>
        <fullName evidence="8">Ribonuclease VapC</fullName>
        <shortName evidence="8">RNase VapC</shortName>
        <ecNumber evidence="8">3.1.-.-</ecNumber>
    </recommendedName>
    <alternativeName>
        <fullName evidence="8">Toxin VapC</fullName>
    </alternativeName>
</protein>
<organism evidence="10 11">
    <name type="scientific">Methylobacterium adhaesivum</name>
    <dbReference type="NCBI Taxonomy" id="333297"/>
    <lineage>
        <taxon>Bacteria</taxon>
        <taxon>Pseudomonadati</taxon>
        <taxon>Pseudomonadota</taxon>
        <taxon>Alphaproteobacteria</taxon>
        <taxon>Hyphomicrobiales</taxon>
        <taxon>Methylobacteriaceae</taxon>
        <taxon>Methylobacterium</taxon>
    </lineage>
</organism>
<reference evidence="11" key="1">
    <citation type="journal article" date="2019" name="Int. J. Syst. Evol. Microbiol.">
        <title>The Global Catalogue of Microorganisms (GCM) 10K type strain sequencing project: providing services to taxonomists for standard genome sequencing and annotation.</title>
        <authorList>
            <consortium name="The Broad Institute Genomics Platform"/>
            <consortium name="The Broad Institute Genome Sequencing Center for Infectious Disease"/>
            <person name="Wu L."/>
            <person name="Ma J."/>
        </authorList>
    </citation>
    <scope>NUCLEOTIDE SEQUENCE [LARGE SCALE GENOMIC DNA]</scope>
    <source>
        <strain evidence="11">CECT 7069</strain>
    </source>
</reference>
<accession>A0ABT8BEW8</accession>
<dbReference type="InterPro" id="IPR029060">
    <property type="entry name" value="PIN-like_dom_sf"/>
</dbReference>
<feature type="binding site" evidence="8">
    <location>
        <position position="4"/>
    </location>
    <ligand>
        <name>Mg(2+)</name>
        <dbReference type="ChEBI" id="CHEBI:18420"/>
    </ligand>
</feature>
<keyword evidence="11" id="KW-1185">Reference proteome</keyword>
<evidence type="ECO:0000256" key="7">
    <source>
        <dbReference type="ARBA" id="ARBA00038093"/>
    </source>
</evidence>
<evidence type="ECO:0000256" key="1">
    <source>
        <dbReference type="ARBA" id="ARBA00001946"/>
    </source>
</evidence>
<dbReference type="CDD" id="cd09871">
    <property type="entry name" value="PIN_MtVapC28-VapC30-like"/>
    <property type="match status" value="1"/>
</dbReference>
<dbReference type="InterPro" id="IPR050556">
    <property type="entry name" value="Type_II_TA_system_RNase"/>
</dbReference>
<dbReference type="Pfam" id="PF01850">
    <property type="entry name" value="PIN"/>
    <property type="match status" value="1"/>
</dbReference>
<comment type="cofactor">
    <cofactor evidence="1 8">
        <name>Mg(2+)</name>
        <dbReference type="ChEBI" id="CHEBI:18420"/>
    </cofactor>
</comment>
<keyword evidence="4 8" id="KW-0479">Metal-binding</keyword>
<evidence type="ECO:0000256" key="6">
    <source>
        <dbReference type="ARBA" id="ARBA00022842"/>
    </source>
</evidence>
<name>A0ABT8BEW8_9HYPH</name>
<feature type="domain" description="PIN" evidence="9">
    <location>
        <begin position="1"/>
        <end position="128"/>
    </location>
</feature>
<dbReference type="Gene3D" id="3.40.50.1010">
    <property type="entry name" value="5'-nuclease"/>
    <property type="match status" value="1"/>
</dbReference>
<dbReference type="InterPro" id="IPR022907">
    <property type="entry name" value="VapC_family"/>
</dbReference>
<comment type="caution">
    <text evidence="10">The sequence shown here is derived from an EMBL/GenBank/DDBJ whole genome shotgun (WGS) entry which is preliminary data.</text>
</comment>
<keyword evidence="5 8" id="KW-0378">Hydrolase</keyword>
<proteinExistence type="inferred from homology"/>
<dbReference type="Proteomes" id="UP001224644">
    <property type="component" value="Unassembled WGS sequence"/>
</dbReference>
<comment type="similarity">
    <text evidence="7 8">Belongs to the PINc/VapC protein family.</text>
</comment>
<evidence type="ECO:0000256" key="2">
    <source>
        <dbReference type="ARBA" id="ARBA00022649"/>
    </source>
</evidence>
<keyword evidence="6 8" id="KW-0460">Magnesium</keyword>
<sequence length="133" mass="14194">MFVDTSALVAILTEEVEGEVLSARLEAARHPFTSPIAVYEAALAIRRKRQRPMATIRADLAAFLKAAGIRLVAVPPAAADPALDAFARYGKGTGHPAQLNMGDCFAYAMAVIHDAPLLFKGDDFALTDIAARE</sequence>
<dbReference type="EC" id="3.1.-.-" evidence="8"/>
<evidence type="ECO:0000259" key="9">
    <source>
        <dbReference type="Pfam" id="PF01850"/>
    </source>
</evidence>
<dbReference type="InterPro" id="IPR002716">
    <property type="entry name" value="PIN_dom"/>
</dbReference>
<evidence type="ECO:0000313" key="10">
    <source>
        <dbReference type="EMBL" id="MDN3590017.1"/>
    </source>
</evidence>
<dbReference type="HAMAP" id="MF_00265">
    <property type="entry name" value="VapC_Nob1"/>
    <property type="match status" value="1"/>
</dbReference>
<dbReference type="PANTHER" id="PTHR33653:SF1">
    <property type="entry name" value="RIBONUCLEASE VAPC2"/>
    <property type="match status" value="1"/>
</dbReference>
<dbReference type="EMBL" id="JAUFPX010000002">
    <property type="protein sequence ID" value="MDN3590017.1"/>
    <property type="molecule type" value="Genomic_DNA"/>
</dbReference>
<keyword evidence="8" id="KW-0800">Toxin</keyword>
<dbReference type="SUPFAM" id="SSF88723">
    <property type="entry name" value="PIN domain-like"/>
    <property type="match status" value="1"/>
</dbReference>
<evidence type="ECO:0000313" key="11">
    <source>
        <dbReference type="Proteomes" id="UP001224644"/>
    </source>
</evidence>
<evidence type="ECO:0000256" key="4">
    <source>
        <dbReference type="ARBA" id="ARBA00022723"/>
    </source>
</evidence>
<keyword evidence="3 8" id="KW-0540">Nuclease</keyword>
<evidence type="ECO:0000256" key="5">
    <source>
        <dbReference type="ARBA" id="ARBA00022801"/>
    </source>
</evidence>
<gene>
    <name evidence="8" type="primary">vapC</name>
    <name evidence="10" type="ORF">QWZ12_05245</name>
</gene>
<evidence type="ECO:0000256" key="3">
    <source>
        <dbReference type="ARBA" id="ARBA00022722"/>
    </source>
</evidence>
<dbReference type="RefSeq" id="WP_238221348.1">
    <property type="nucleotide sequence ID" value="NZ_BPQD01000001.1"/>
</dbReference>
<feature type="binding site" evidence="8">
    <location>
        <position position="103"/>
    </location>
    <ligand>
        <name>Mg(2+)</name>
        <dbReference type="ChEBI" id="CHEBI:18420"/>
    </ligand>
</feature>